<keyword evidence="1 4" id="KW-0547">Nucleotide-binding</keyword>
<evidence type="ECO:0000256" key="2">
    <source>
        <dbReference type="ARBA" id="ARBA00023134"/>
    </source>
</evidence>
<reference evidence="6" key="1">
    <citation type="submission" date="2021-02" db="EMBL/GenBank/DDBJ databases">
        <authorList>
            <person name="Nieuwenhuis M."/>
            <person name="Van De Peppel L.J.J."/>
        </authorList>
    </citation>
    <scope>NUCLEOTIDE SEQUENCE</scope>
    <source>
        <strain evidence="6">D49</strain>
    </source>
</reference>
<dbReference type="GO" id="GO:0003924">
    <property type="term" value="F:GTPase activity"/>
    <property type="evidence" value="ECO:0007669"/>
    <property type="project" value="InterPro"/>
</dbReference>
<dbReference type="AlphaFoldDB" id="A0A9P7FRB8"/>
<sequence>MYPSPPPPSTRDSVILPTPPPPPPPPPDFGTPPPPHLSPRRAAPQSPLRLLLLLLRLLDAQRNADLYSIVDPPVLNKCDLLQAKLQRGVRIRDSVPSYGQRKNDLVTATRYFQQHFKDISKQHSPVSRPFYMYLTSVIDTRSTAVTLGAVEESILREHLRHADLM</sequence>
<evidence type="ECO:0000256" key="1">
    <source>
        <dbReference type="ARBA" id="ARBA00022741"/>
    </source>
</evidence>
<comment type="caution">
    <text evidence="6">The sequence shown here is derived from an EMBL/GenBank/DDBJ whole genome shotgun (WGS) entry which is preliminary data.</text>
</comment>
<dbReference type="GO" id="GO:0007186">
    <property type="term" value="P:G protein-coupled receptor signaling pathway"/>
    <property type="evidence" value="ECO:0007669"/>
    <property type="project" value="InterPro"/>
</dbReference>
<feature type="compositionally biased region" description="Pro residues" evidence="5">
    <location>
        <begin position="17"/>
        <end position="37"/>
    </location>
</feature>
<proteinExistence type="predicted"/>
<evidence type="ECO:0000256" key="3">
    <source>
        <dbReference type="ARBA" id="ARBA00023224"/>
    </source>
</evidence>
<evidence type="ECO:0000256" key="5">
    <source>
        <dbReference type="SAM" id="MobiDB-lite"/>
    </source>
</evidence>
<feature type="binding site" evidence="4">
    <location>
        <begin position="76"/>
        <end position="79"/>
    </location>
    <ligand>
        <name>GTP</name>
        <dbReference type="ChEBI" id="CHEBI:37565"/>
    </ligand>
</feature>
<reference evidence="6" key="2">
    <citation type="submission" date="2021-10" db="EMBL/GenBank/DDBJ databases">
        <title>Phylogenomics reveals ancestral predisposition of the termite-cultivated fungus Termitomyces towards a domesticated lifestyle.</title>
        <authorList>
            <person name="Auxier B."/>
            <person name="Grum-Grzhimaylo A."/>
            <person name="Cardenas M.E."/>
            <person name="Lodge J.D."/>
            <person name="Laessoe T."/>
            <person name="Pedersen O."/>
            <person name="Smith M.E."/>
            <person name="Kuyper T.W."/>
            <person name="Franco-Molano E.A."/>
            <person name="Baroni T.J."/>
            <person name="Aanen D.K."/>
        </authorList>
    </citation>
    <scope>NUCLEOTIDE SEQUENCE</scope>
    <source>
        <strain evidence="6">D49</strain>
    </source>
</reference>
<dbReference type="InterPro" id="IPR001019">
    <property type="entry name" value="Gprotein_alpha_su"/>
</dbReference>
<dbReference type="GO" id="GO:0005525">
    <property type="term" value="F:GTP binding"/>
    <property type="evidence" value="ECO:0007669"/>
    <property type="project" value="UniProtKB-KW"/>
</dbReference>
<keyword evidence="2 4" id="KW-0342">GTP-binding</keyword>
<dbReference type="InterPro" id="IPR027417">
    <property type="entry name" value="P-loop_NTPase"/>
</dbReference>
<evidence type="ECO:0000313" key="6">
    <source>
        <dbReference type="EMBL" id="KAG5635584.1"/>
    </source>
</evidence>
<organism evidence="6 7">
    <name type="scientific">Sphagnurus paluster</name>
    <dbReference type="NCBI Taxonomy" id="117069"/>
    <lineage>
        <taxon>Eukaryota</taxon>
        <taxon>Fungi</taxon>
        <taxon>Dikarya</taxon>
        <taxon>Basidiomycota</taxon>
        <taxon>Agaricomycotina</taxon>
        <taxon>Agaricomycetes</taxon>
        <taxon>Agaricomycetidae</taxon>
        <taxon>Agaricales</taxon>
        <taxon>Tricholomatineae</taxon>
        <taxon>Lyophyllaceae</taxon>
        <taxon>Sphagnurus</taxon>
    </lineage>
</organism>
<accession>A0A9P7FRB8</accession>
<keyword evidence="7" id="KW-1185">Reference proteome</keyword>
<dbReference type="GO" id="GO:0031683">
    <property type="term" value="F:G-protein beta/gamma-subunit complex binding"/>
    <property type="evidence" value="ECO:0007669"/>
    <property type="project" value="InterPro"/>
</dbReference>
<protein>
    <submittedName>
        <fullName evidence="6">Uncharacterized protein</fullName>
    </submittedName>
</protein>
<name>A0A9P7FRB8_9AGAR</name>
<feature type="region of interest" description="Disordered" evidence="5">
    <location>
        <begin position="1"/>
        <end position="43"/>
    </location>
</feature>
<dbReference type="Pfam" id="PF00503">
    <property type="entry name" value="G-alpha"/>
    <property type="match status" value="1"/>
</dbReference>
<evidence type="ECO:0000313" key="7">
    <source>
        <dbReference type="Proteomes" id="UP000717328"/>
    </source>
</evidence>
<dbReference type="Proteomes" id="UP000717328">
    <property type="component" value="Unassembled WGS sequence"/>
</dbReference>
<dbReference type="EMBL" id="JABCKI010006060">
    <property type="protein sequence ID" value="KAG5635584.1"/>
    <property type="molecule type" value="Genomic_DNA"/>
</dbReference>
<dbReference type="OrthoDB" id="5817230at2759"/>
<dbReference type="Gene3D" id="3.40.50.300">
    <property type="entry name" value="P-loop containing nucleotide triphosphate hydrolases"/>
    <property type="match status" value="1"/>
</dbReference>
<keyword evidence="3" id="KW-0807">Transducer</keyword>
<evidence type="ECO:0000256" key="4">
    <source>
        <dbReference type="PIRSR" id="PIRSR601019-1"/>
    </source>
</evidence>
<gene>
    <name evidence="6" type="ORF">H0H81_010730</name>
</gene>